<evidence type="ECO:0000256" key="2">
    <source>
        <dbReference type="ARBA" id="ARBA00009347"/>
    </source>
</evidence>
<dbReference type="PANTHER" id="PTHR43884:SF12">
    <property type="entry name" value="ISOVALERYL-COA DEHYDROGENASE, MITOCHONDRIAL-RELATED"/>
    <property type="match status" value="1"/>
</dbReference>
<dbReference type="PANTHER" id="PTHR43884">
    <property type="entry name" value="ACYL-COA DEHYDROGENASE"/>
    <property type="match status" value="1"/>
</dbReference>
<evidence type="ECO:0000256" key="1">
    <source>
        <dbReference type="ARBA" id="ARBA00001974"/>
    </source>
</evidence>
<dbReference type="PROSITE" id="PS00072">
    <property type="entry name" value="ACYL_COA_DH_1"/>
    <property type="match status" value="1"/>
</dbReference>
<organism evidence="8 9">
    <name type="scientific">Acidovorax bellezanensis</name>
    <dbReference type="NCBI Taxonomy" id="2976702"/>
    <lineage>
        <taxon>Bacteria</taxon>
        <taxon>Pseudomonadati</taxon>
        <taxon>Pseudomonadota</taxon>
        <taxon>Betaproteobacteria</taxon>
        <taxon>Burkholderiales</taxon>
        <taxon>Comamonadaceae</taxon>
        <taxon>Acidovorax</taxon>
    </lineage>
</organism>
<proteinExistence type="inferred from homology"/>
<evidence type="ECO:0000256" key="4">
    <source>
        <dbReference type="ARBA" id="ARBA00022827"/>
    </source>
</evidence>
<dbReference type="InterPro" id="IPR006091">
    <property type="entry name" value="Acyl-CoA_Oxase/DH_mid-dom"/>
</dbReference>
<comment type="cofactor">
    <cofactor evidence="1">
        <name>FAD</name>
        <dbReference type="ChEBI" id="CHEBI:57692"/>
    </cofactor>
</comment>
<dbReference type="InterPro" id="IPR036250">
    <property type="entry name" value="AcylCo_DH-like_C"/>
</dbReference>
<evidence type="ECO:0000313" key="8">
    <source>
        <dbReference type="EMBL" id="MCT9813135.1"/>
    </source>
</evidence>
<dbReference type="InterPro" id="IPR006089">
    <property type="entry name" value="Acyl-CoA_DH_CS"/>
</dbReference>
<dbReference type="PROSITE" id="PS00073">
    <property type="entry name" value="ACYL_COA_DH_2"/>
    <property type="match status" value="1"/>
</dbReference>
<feature type="domain" description="Acyl-CoA oxidase/dehydrogenase middle" evidence="6">
    <location>
        <begin position="120"/>
        <end position="214"/>
    </location>
</feature>
<feature type="domain" description="Acyl-CoA dehydrogenase/oxidase C-terminal" evidence="5">
    <location>
        <begin position="227"/>
        <end position="375"/>
    </location>
</feature>
<dbReference type="PIRSF" id="PIRSF016578">
    <property type="entry name" value="HsaA"/>
    <property type="match status" value="1"/>
</dbReference>
<dbReference type="InterPro" id="IPR013786">
    <property type="entry name" value="AcylCoA_DH/ox_N"/>
</dbReference>
<dbReference type="Gene3D" id="1.10.540.10">
    <property type="entry name" value="Acyl-CoA dehydrogenase/oxidase, N-terminal domain"/>
    <property type="match status" value="1"/>
</dbReference>
<dbReference type="SUPFAM" id="SSF56645">
    <property type="entry name" value="Acyl-CoA dehydrogenase NM domain-like"/>
    <property type="match status" value="1"/>
</dbReference>
<dbReference type="InterPro" id="IPR009075">
    <property type="entry name" value="AcylCo_DH/oxidase_C"/>
</dbReference>
<dbReference type="Pfam" id="PF00441">
    <property type="entry name" value="Acyl-CoA_dh_1"/>
    <property type="match status" value="1"/>
</dbReference>
<dbReference type="Proteomes" id="UP001525968">
    <property type="component" value="Unassembled WGS sequence"/>
</dbReference>
<keyword evidence="3" id="KW-0285">Flavoprotein</keyword>
<keyword evidence="9" id="KW-1185">Reference proteome</keyword>
<accession>A0ABT2PRN6</accession>
<protein>
    <submittedName>
        <fullName evidence="8">Acyl-CoA dehydrogenase family protein</fullName>
    </submittedName>
</protein>
<evidence type="ECO:0000259" key="7">
    <source>
        <dbReference type="Pfam" id="PF02771"/>
    </source>
</evidence>
<dbReference type="Pfam" id="PF02771">
    <property type="entry name" value="Acyl-CoA_dh_N"/>
    <property type="match status" value="1"/>
</dbReference>
<dbReference type="InterPro" id="IPR046373">
    <property type="entry name" value="Acyl-CoA_Oxase/DH_mid-dom_sf"/>
</dbReference>
<gene>
    <name evidence="8" type="ORF">N0K08_21105</name>
</gene>
<dbReference type="Gene3D" id="1.20.140.10">
    <property type="entry name" value="Butyryl-CoA Dehydrogenase, subunit A, domain 3"/>
    <property type="match status" value="1"/>
</dbReference>
<evidence type="ECO:0000256" key="3">
    <source>
        <dbReference type="ARBA" id="ARBA00022630"/>
    </source>
</evidence>
<reference evidence="8 9" key="1">
    <citation type="submission" date="2022-09" db="EMBL/GenBank/DDBJ databases">
        <title>Draft genome of isolate Be4.</title>
        <authorList>
            <person name="Sanchez-Castro I."/>
            <person name="Martinez-Rodriguez P."/>
            <person name="Descostes M."/>
            <person name="Merroun M."/>
        </authorList>
    </citation>
    <scope>NUCLEOTIDE SEQUENCE [LARGE SCALE GENOMIC DNA]</scope>
    <source>
        <strain evidence="8 9">Be4</strain>
    </source>
</reference>
<dbReference type="EMBL" id="JAODYH010000017">
    <property type="protein sequence ID" value="MCT9813135.1"/>
    <property type="molecule type" value="Genomic_DNA"/>
</dbReference>
<dbReference type="Pfam" id="PF02770">
    <property type="entry name" value="Acyl-CoA_dh_M"/>
    <property type="match status" value="1"/>
</dbReference>
<dbReference type="Gene3D" id="2.40.110.10">
    <property type="entry name" value="Butyryl-CoA Dehydrogenase, subunit A, domain 2"/>
    <property type="match status" value="1"/>
</dbReference>
<dbReference type="SUPFAM" id="SSF47203">
    <property type="entry name" value="Acyl-CoA dehydrogenase C-terminal domain-like"/>
    <property type="match status" value="1"/>
</dbReference>
<evidence type="ECO:0000313" key="9">
    <source>
        <dbReference type="Proteomes" id="UP001525968"/>
    </source>
</evidence>
<evidence type="ECO:0000259" key="6">
    <source>
        <dbReference type="Pfam" id="PF02770"/>
    </source>
</evidence>
<feature type="domain" description="Acyl-CoA dehydrogenase/oxidase N-terminal" evidence="7">
    <location>
        <begin position="4"/>
        <end position="116"/>
    </location>
</feature>
<dbReference type="InterPro" id="IPR009100">
    <property type="entry name" value="AcylCoA_DH/oxidase_NM_dom_sf"/>
</dbReference>
<evidence type="ECO:0000259" key="5">
    <source>
        <dbReference type="Pfam" id="PF00441"/>
    </source>
</evidence>
<keyword evidence="4" id="KW-0274">FAD</keyword>
<comment type="caution">
    <text evidence="8">The sequence shown here is derived from an EMBL/GenBank/DDBJ whole genome shotgun (WGS) entry which is preliminary data.</text>
</comment>
<dbReference type="RefSeq" id="WP_261502389.1">
    <property type="nucleotide sequence ID" value="NZ_JAODYH010000017.1"/>
</dbReference>
<sequence length="376" mass="40431">MLLTPDQEMIRDAVRDFARQEIWPHAARWDKEHHFPKDVHRGLAALGAYGICVPEAYGGAGLDTLSLALVLEEIAAGDGGVSTTISVTNCPVNAILMRYGSEAQKQQWLVPLARGEMLGAFCLTEPHAGSDASSLRTMARKVGDDYVIDGDKQFITSGKHGDLAIVIAVTDAAAGKKGMSAFIVPTSAPGYVVARLEDKLGQHSSDTAQIRLEGCRIPAANRLGEEGEGYKIALSALEGGRIGIAAQSLGMARSAFEVAVQYAKERESFGQPIFQHQAVGFRLAECATQLEAARQLIWHAASLRDAGRPCLQEAAMAKLFASEMAERVCSAAIQTLGGYGVVSDFPVERIYRDVRVCQIYEGTSDVQKIIIQRALA</sequence>
<dbReference type="InterPro" id="IPR037069">
    <property type="entry name" value="AcylCoA_DH/ox_N_sf"/>
</dbReference>
<comment type="similarity">
    <text evidence="2">Belongs to the acyl-CoA dehydrogenase family.</text>
</comment>
<name>A0ABT2PRN6_9BURK</name>